<feature type="chain" id="PRO_5030754036" evidence="5">
    <location>
        <begin position="20"/>
        <end position="242"/>
    </location>
</feature>
<dbReference type="Pfam" id="PF09864">
    <property type="entry name" value="MliC"/>
    <property type="match status" value="1"/>
</dbReference>
<evidence type="ECO:0000256" key="3">
    <source>
        <dbReference type="ARBA" id="ARBA00023139"/>
    </source>
</evidence>
<organism evidence="7 8">
    <name type="scientific">Vreelandella zhuhanensis</name>
    <dbReference type="NCBI Taxonomy" id="2684210"/>
    <lineage>
        <taxon>Bacteria</taxon>
        <taxon>Pseudomonadati</taxon>
        <taxon>Pseudomonadota</taxon>
        <taxon>Gammaproteobacteria</taxon>
        <taxon>Oceanospirillales</taxon>
        <taxon>Halomonadaceae</taxon>
        <taxon>Vreelandella</taxon>
    </lineage>
</organism>
<dbReference type="InterPro" id="IPR036328">
    <property type="entry name" value="MliC_sf"/>
</dbReference>
<evidence type="ECO:0000256" key="4">
    <source>
        <dbReference type="ARBA" id="ARBA00023288"/>
    </source>
</evidence>
<keyword evidence="2" id="KW-0472">Membrane</keyword>
<evidence type="ECO:0000256" key="5">
    <source>
        <dbReference type="SAM" id="SignalP"/>
    </source>
</evidence>
<evidence type="ECO:0000256" key="1">
    <source>
        <dbReference type="ARBA" id="ARBA00022729"/>
    </source>
</evidence>
<evidence type="ECO:0000256" key="2">
    <source>
        <dbReference type="ARBA" id="ARBA00023136"/>
    </source>
</evidence>
<reference evidence="7 8" key="1">
    <citation type="submission" date="2019-12" db="EMBL/GenBank/DDBJ databases">
        <title>Halomonas rutogse sp. nov. isolated from two lakes on Tibetan Plateau.</title>
        <authorList>
            <person name="Gao P."/>
        </authorList>
    </citation>
    <scope>NUCLEOTIDE SEQUENCE [LARGE SCALE GENOMIC DNA]</scope>
    <source>
        <strain evidence="7 8">ZH2S</strain>
    </source>
</reference>
<evidence type="ECO:0000313" key="7">
    <source>
        <dbReference type="EMBL" id="MWJ27325.1"/>
    </source>
</evidence>
<evidence type="ECO:0000313" key="8">
    <source>
        <dbReference type="Proteomes" id="UP000437638"/>
    </source>
</evidence>
<protein>
    <submittedName>
        <fullName evidence="7">C-type lysozyme, inhibitor</fullName>
    </submittedName>
</protein>
<accession>A0A7X3H0K2</accession>
<comment type="caution">
    <text evidence="7">The sequence shown here is derived from an EMBL/GenBank/DDBJ whole genome shotgun (WGS) entry which is preliminary data.</text>
</comment>
<evidence type="ECO:0000259" key="6">
    <source>
        <dbReference type="Pfam" id="PF09864"/>
    </source>
</evidence>
<dbReference type="Gene3D" id="2.40.128.200">
    <property type="match status" value="1"/>
</dbReference>
<keyword evidence="3" id="KW-0564">Palmitate</keyword>
<dbReference type="EMBL" id="WTKP01000002">
    <property type="protein sequence ID" value="MWJ27325.1"/>
    <property type="molecule type" value="Genomic_DNA"/>
</dbReference>
<dbReference type="AlphaFoldDB" id="A0A7X3H0K2"/>
<keyword evidence="1 5" id="KW-0732">Signal</keyword>
<feature type="domain" description="C-type lysozyme inhibitor" evidence="6">
    <location>
        <begin position="57"/>
        <end position="119"/>
    </location>
</feature>
<dbReference type="SUPFAM" id="SSF141488">
    <property type="entry name" value="YdhA-like"/>
    <property type="match status" value="1"/>
</dbReference>
<keyword evidence="8" id="KW-1185">Reference proteome</keyword>
<name>A0A7X3H0K2_9GAMM</name>
<sequence length="242" mass="25818">MPAALFVLLSGCVAPAASTAPTAPSNKASGSAGTSFNAAPLLPSSFFAGGAEQFSAWQCQPANQHLVTATTGSDELRLWSLHGAWQLPAAVVASGARYQAGDISFWNRGERAQVETPRGQLQCRLTTQRDAFTRSDHPGVMFRGQGNEPGWWVELAHDTPTLSLVLDYATHEATRAYRVSVMDNENGRVVLESTRPDQPFRLRLEAGACFDGMSGKPFPARVTLTFEGTQYSGCGQGIAPGS</sequence>
<dbReference type="Proteomes" id="UP000437638">
    <property type="component" value="Unassembled WGS sequence"/>
</dbReference>
<keyword evidence="4" id="KW-0449">Lipoprotein</keyword>
<proteinExistence type="predicted"/>
<feature type="signal peptide" evidence="5">
    <location>
        <begin position="1"/>
        <end position="19"/>
    </location>
</feature>
<dbReference type="InterPro" id="IPR018660">
    <property type="entry name" value="MliC"/>
</dbReference>
<gene>
    <name evidence="7" type="ORF">GPM19_03740</name>
</gene>